<dbReference type="Gene3D" id="1.10.3270.10">
    <property type="entry name" value="HMGR, N-terminal domain"/>
    <property type="match status" value="1"/>
</dbReference>
<dbReference type="InParanoid" id="B7Q281"/>
<gene>
    <name evidence="16" type="ORF">IscW_ISCW009466</name>
</gene>
<dbReference type="EMBL" id="ABJB010544093">
    <property type="status" value="NOT_ANNOTATED_CDS"/>
    <property type="molecule type" value="Genomic_DNA"/>
</dbReference>
<dbReference type="PROSITE" id="PS00066">
    <property type="entry name" value="HMG_COA_REDUCTASE_1"/>
    <property type="match status" value="1"/>
</dbReference>
<keyword evidence="6 13" id="KW-0521">NADP</keyword>
<evidence type="ECO:0000256" key="4">
    <source>
        <dbReference type="ARBA" id="ARBA00022692"/>
    </source>
</evidence>
<dbReference type="InterPro" id="IPR002202">
    <property type="entry name" value="HMG_CoA_Rdtase"/>
</dbReference>
<proteinExistence type="inferred from homology"/>
<reference evidence="17" key="2">
    <citation type="submission" date="2020-05" db="UniProtKB">
        <authorList>
            <consortium name="EnsemblMetazoa"/>
        </authorList>
    </citation>
    <scope>IDENTIFICATION</scope>
    <source>
        <strain evidence="17">wikel</strain>
    </source>
</reference>
<dbReference type="NCBIfam" id="TIGR00920">
    <property type="entry name" value="2A060605"/>
    <property type="match status" value="1"/>
</dbReference>
<keyword evidence="11" id="KW-0414">Isoprene biosynthesis</keyword>
<feature type="transmembrane region" description="Helical" evidence="13">
    <location>
        <begin position="181"/>
        <end position="200"/>
    </location>
</feature>
<dbReference type="InterPro" id="IPR004816">
    <property type="entry name" value="HMG_CoA_Rdtase_metazoan"/>
</dbReference>
<dbReference type="GO" id="GO:0050661">
    <property type="term" value="F:NADP binding"/>
    <property type="evidence" value="ECO:0007669"/>
    <property type="project" value="InterPro"/>
</dbReference>
<dbReference type="Gene3D" id="3.30.70.420">
    <property type="entry name" value="Hydroxymethylglutaryl-CoA reductase, class I/II, NAD/NADP-binding domain"/>
    <property type="match status" value="1"/>
</dbReference>
<keyword evidence="8 13" id="KW-0560">Oxidoreductase</keyword>
<feature type="compositionally biased region" description="Polar residues" evidence="14">
    <location>
        <begin position="338"/>
        <end position="352"/>
    </location>
</feature>
<evidence type="ECO:0000256" key="11">
    <source>
        <dbReference type="ARBA" id="ARBA00023229"/>
    </source>
</evidence>
<evidence type="ECO:0000256" key="7">
    <source>
        <dbReference type="ARBA" id="ARBA00022989"/>
    </source>
</evidence>
<dbReference type="EMBL" id="ABJB010572716">
    <property type="status" value="NOT_ANNOTATED_CDS"/>
    <property type="molecule type" value="Genomic_DNA"/>
</dbReference>
<dbReference type="STRING" id="6945.B7Q281"/>
<dbReference type="PROSITE" id="PS00318">
    <property type="entry name" value="HMG_COA_REDUCTASE_2"/>
    <property type="match status" value="1"/>
</dbReference>
<feature type="transmembrane region" description="Helical" evidence="13">
    <location>
        <begin position="145"/>
        <end position="169"/>
    </location>
</feature>
<dbReference type="GO" id="GO:0005778">
    <property type="term" value="C:peroxisomal membrane"/>
    <property type="evidence" value="ECO:0000318"/>
    <property type="project" value="GO_Central"/>
</dbReference>
<dbReference type="PROSITE" id="PS50156">
    <property type="entry name" value="SSD"/>
    <property type="match status" value="1"/>
</dbReference>
<keyword evidence="9 13" id="KW-0472">Membrane</keyword>
<dbReference type="SUPFAM" id="SSF56542">
    <property type="entry name" value="Substrate-binding domain of HMG-CoA reductase"/>
    <property type="match status" value="1"/>
</dbReference>
<dbReference type="VEuPathDB" id="VectorBase:ISCW009466"/>
<dbReference type="GO" id="GO:0005789">
    <property type="term" value="C:endoplasmic reticulum membrane"/>
    <property type="evidence" value="ECO:0000318"/>
    <property type="project" value="GO_Central"/>
</dbReference>
<reference evidence="16 18" key="1">
    <citation type="submission" date="2008-03" db="EMBL/GenBank/DDBJ databases">
        <title>Annotation of Ixodes scapularis.</title>
        <authorList>
            <consortium name="Ixodes scapularis Genome Project Consortium"/>
            <person name="Caler E."/>
            <person name="Hannick L.I."/>
            <person name="Bidwell S."/>
            <person name="Joardar V."/>
            <person name="Thiagarajan M."/>
            <person name="Amedeo P."/>
            <person name="Galinsky K.J."/>
            <person name="Schobel S."/>
            <person name="Inman J."/>
            <person name="Hostetler J."/>
            <person name="Miller J."/>
            <person name="Hammond M."/>
            <person name="Megy K."/>
            <person name="Lawson D."/>
            <person name="Kodira C."/>
            <person name="Sutton G."/>
            <person name="Meyer J."/>
            <person name="Hill C.A."/>
            <person name="Birren B."/>
            <person name="Nene V."/>
            <person name="Collins F."/>
            <person name="Alarcon-Chaidez F."/>
            <person name="Wikel S."/>
            <person name="Strausberg R."/>
        </authorList>
    </citation>
    <scope>NUCLEOTIDE SEQUENCE [LARGE SCALE GENOMIC DNA]</scope>
    <source>
        <strain evidence="18">Wikel</strain>
        <strain evidence="16">Wikel colony</strain>
    </source>
</reference>
<evidence type="ECO:0000313" key="17">
    <source>
        <dbReference type="EnsemblMetazoa" id="ISCW009466-PA"/>
    </source>
</evidence>
<evidence type="ECO:0000256" key="12">
    <source>
        <dbReference type="ARBA" id="ARBA00049909"/>
    </source>
</evidence>
<feature type="region of interest" description="Disordered" evidence="14">
    <location>
        <begin position="923"/>
        <end position="949"/>
    </location>
</feature>
<dbReference type="InterPro" id="IPR009029">
    <property type="entry name" value="HMG_CoA_Rdtase_sub-bd_dom_sf"/>
</dbReference>
<keyword evidence="10" id="KW-0325">Glycoprotein</keyword>
<dbReference type="Proteomes" id="UP000001555">
    <property type="component" value="Unassembled WGS sequence"/>
</dbReference>
<dbReference type="HOGENOM" id="CLU_001734_0_1_1"/>
<dbReference type="Pfam" id="PF00368">
    <property type="entry name" value="HMG-CoA_red"/>
    <property type="match status" value="1"/>
</dbReference>
<evidence type="ECO:0000256" key="8">
    <source>
        <dbReference type="ARBA" id="ARBA00023002"/>
    </source>
</evidence>
<dbReference type="PaxDb" id="6945-B7Q281"/>
<dbReference type="EMBL" id="ABJB010665183">
    <property type="status" value="NOT_ANNOTATED_CDS"/>
    <property type="molecule type" value="Genomic_DNA"/>
</dbReference>
<keyword evidence="18" id="KW-1185">Reference proteome</keyword>
<dbReference type="EMBL" id="ABJB010485256">
    <property type="status" value="NOT_ANNOTATED_CDS"/>
    <property type="molecule type" value="Genomic_DNA"/>
</dbReference>
<dbReference type="PROSITE" id="PS50065">
    <property type="entry name" value="HMG_COA_REDUCTASE_4"/>
    <property type="match status" value="1"/>
</dbReference>
<dbReference type="EMBL" id="ABJB011029222">
    <property type="status" value="NOT_ANNOTATED_CDS"/>
    <property type="molecule type" value="Genomic_DNA"/>
</dbReference>
<feature type="domain" description="SSD" evidence="15">
    <location>
        <begin position="116"/>
        <end position="273"/>
    </location>
</feature>
<sequence>MADAGQPDLSGDELSQPPALEPVTPSTYLDKLEKVGQLMLDRALRYYRARHYPGRMLPKLFYAHGRLCASHPWEVIVGFLTLTICMLSMGASFLGSSRVCGWSHQCQMREEDKGMDIVVMTVTRCMALLYIYHQFRMLYKLGSKYLIGIATIFTIFSSFVFSSSVINLLEGNFSELKEALPFFLLLIDLSKAGLLAQFALSSSSQNEVRENIARGMAILGPTITLDTIVETLVIGVGTLSGVKRLEELCCFACMSAVVNYIVFMTFFPACLSLVLELSRDRDEGRPVWQLSSLTKVLQQEEEQKPNPVLQRVKMIMSAGLMVVHTHSRWPGSRERDSLSSGRDAQLSPSSRMYEAPNSSAWGHYFERQVGTEVIPKWLAVSPEQLVMLVLACALAVKYIFFENREKLRQHLASAAASHSAELQARELAEGGKADKPATLRPSPAPVVVPSISVVDAETEPVEFATPRSSQQKTTTAEASASGSEPARPPRSIDECLALLSSEGGAQRLSDEEVLQLVECKRVASYKLESVLEDPERGVAVRRKLLGRQSGSSLEGLPFTGYDYSLVMGACCENVIGYMPIPVGVAGPLLLDNCKFHVPMATTEGCLVASTNRGCRAIAISGGASSSVVYDGMTRGPVVRLPTAQQAAEVMLWLQKSENFEILKTAFDATSRFARLQKLHTSIAAKYLFIRFVSVTGDAMGMNMLSKVSLLQLFFLVLRVFPALEIISVSGNYCTDKKPAALNWIEGRGKSVVCEATIPAKVVKEVLKTNTHALVDVNITKNLIGSAMAGSVGGFNAQAANIVTAIFIATGQDPAQNVTSSNCLTILEATGENGDDLYISCTMPSIEIGTVGGGTVLEAQGSMLDLLGVRGASAETPGAHACTLARVVCGTVMAGELSLLSALAAGHLVRSHMRHNRSSININMGQGGSLGHRHSVSPHSNGHLAVSPHV</sequence>
<evidence type="ECO:0000256" key="14">
    <source>
        <dbReference type="SAM" id="MobiDB-lite"/>
    </source>
</evidence>
<keyword evidence="7 13" id="KW-1133">Transmembrane helix</keyword>
<evidence type="ECO:0000256" key="10">
    <source>
        <dbReference type="ARBA" id="ARBA00023180"/>
    </source>
</evidence>
<dbReference type="EnsemblMetazoa" id="ISCW009466-RA">
    <property type="protein sequence ID" value="ISCW009466-PA"/>
    <property type="gene ID" value="ISCW009466"/>
</dbReference>
<dbReference type="InterPro" id="IPR023076">
    <property type="entry name" value="HMG_CoA_Rdtase_CS"/>
</dbReference>
<dbReference type="FunFam" id="3.30.70.420:FF:000001">
    <property type="entry name" value="3-hydroxy-3-methylglutaryl coenzyme A reductase"/>
    <property type="match status" value="1"/>
</dbReference>
<feature type="transmembrane region" description="Helical" evidence="13">
    <location>
        <begin position="248"/>
        <end position="275"/>
    </location>
</feature>
<keyword evidence="5 13" id="KW-0256">Endoplasmic reticulum</keyword>
<dbReference type="FunFam" id="3.90.770.10:FF:000002">
    <property type="entry name" value="3-hydroxy-3-methylglutaryl coenzyme A reductase"/>
    <property type="match status" value="1"/>
</dbReference>
<comment type="catalytic activity">
    <reaction evidence="12">
        <text>(R)-mevalonate + 2 NADP(+) + CoA = (3S)-3-hydroxy-3-methylglutaryl-CoA + 2 NADPH + 2 H(+)</text>
        <dbReference type="Rhea" id="RHEA:15989"/>
        <dbReference type="ChEBI" id="CHEBI:15378"/>
        <dbReference type="ChEBI" id="CHEBI:36464"/>
        <dbReference type="ChEBI" id="CHEBI:43074"/>
        <dbReference type="ChEBI" id="CHEBI:57287"/>
        <dbReference type="ChEBI" id="CHEBI:57783"/>
        <dbReference type="ChEBI" id="CHEBI:58349"/>
        <dbReference type="EC" id="1.1.1.34"/>
    </reaction>
    <physiologicalReaction direction="right-to-left" evidence="12">
        <dbReference type="Rhea" id="RHEA:15991"/>
    </physiologicalReaction>
</comment>
<comment type="pathway">
    <text evidence="2 13">Metabolic intermediate biosynthesis; (R)-mevalonate biosynthesis; (R)-mevalonate from acetyl-CoA: step 3/3.</text>
</comment>
<dbReference type="SUPFAM" id="SSF55035">
    <property type="entry name" value="NAD-binding domain of HMG-CoA reductase"/>
    <property type="match status" value="1"/>
</dbReference>
<evidence type="ECO:0000256" key="1">
    <source>
        <dbReference type="ARBA" id="ARBA00004477"/>
    </source>
</evidence>
<dbReference type="Gene3D" id="3.90.770.10">
    <property type="entry name" value="3-hydroxy-3-methylglutaryl-coenzyme A Reductase, Chain A, domain 2"/>
    <property type="match status" value="1"/>
</dbReference>
<evidence type="ECO:0000256" key="6">
    <source>
        <dbReference type="ARBA" id="ARBA00022857"/>
    </source>
</evidence>
<dbReference type="GO" id="GO:0004420">
    <property type="term" value="F:hydroxymethylglutaryl-CoA reductase (NADPH) activity"/>
    <property type="evidence" value="ECO:0000318"/>
    <property type="project" value="GO_Central"/>
</dbReference>
<dbReference type="EMBL" id="ABJB010499703">
    <property type="status" value="NOT_ANNOTATED_CDS"/>
    <property type="molecule type" value="Genomic_DNA"/>
</dbReference>
<dbReference type="PANTHER" id="PTHR10572:SF24">
    <property type="entry name" value="3-HYDROXY-3-METHYLGLUTARYL-COENZYME A REDUCTASE"/>
    <property type="match status" value="1"/>
</dbReference>
<dbReference type="InterPro" id="IPR023282">
    <property type="entry name" value="HMG_CoA_Rdtase_N"/>
</dbReference>
<dbReference type="EMBL" id="DS842351">
    <property type="protein sequence ID" value="EEC12953.1"/>
    <property type="molecule type" value="Genomic_DNA"/>
</dbReference>
<dbReference type="FunFam" id="1.10.3270.10:FF:000001">
    <property type="entry name" value="3-hydroxy-3-methylglutaryl coenzyme A reductase"/>
    <property type="match status" value="1"/>
</dbReference>
<feature type="region of interest" description="Disordered" evidence="14">
    <location>
        <begin position="1"/>
        <end position="24"/>
    </location>
</feature>
<comment type="subcellular location">
    <subcellularLocation>
        <location evidence="1 13">Endoplasmic reticulum membrane</location>
        <topology evidence="1 13">Multi-pass membrane protein</topology>
    </subcellularLocation>
</comment>
<dbReference type="InterPro" id="IPR000731">
    <property type="entry name" value="SSD"/>
</dbReference>
<dbReference type="PRINTS" id="PR00071">
    <property type="entry name" value="HMGCOARDTASE"/>
</dbReference>
<dbReference type="VEuPathDB" id="VectorBase:ISCI009466"/>
<dbReference type="FunCoup" id="B7Q281">
    <property type="interactions" value="434"/>
</dbReference>
<feature type="transmembrane region" description="Helical" evidence="13">
    <location>
        <begin position="75"/>
        <end position="94"/>
    </location>
</feature>
<evidence type="ECO:0000313" key="16">
    <source>
        <dbReference type="EMBL" id="EEC12953.1"/>
    </source>
</evidence>
<dbReference type="AlphaFoldDB" id="B7Q281"/>
<keyword evidence="4 13" id="KW-0812">Transmembrane</keyword>
<accession>B7Q281</accession>
<name>B7Q281_IXOSC</name>
<feature type="transmembrane region" description="Helical" evidence="13">
    <location>
        <begin position="115"/>
        <end position="133"/>
    </location>
</feature>
<dbReference type="GO" id="GO:0015936">
    <property type="term" value="P:coenzyme A metabolic process"/>
    <property type="evidence" value="ECO:0007669"/>
    <property type="project" value="InterPro"/>
</dbReference>
<evidence type="ECO:0000256" key="3">
    <source>
        <dbReference type="ARBA" id="ARBA00007661"/>
    </source>
</evidence>
<evidence type="ECO:0000259" key="15">
    <source>
        <dbReference type="PROSITE" id="PS50156"/>
    </source>
</evidence>
<protein>
    <recommendedName>
        <fullName evidence="13">3-hydroxy-3-methylglutaryl coenzyme A reductase</fullName>
        <shortName evidence="13">HMG-CoA reductase</shortName>
        <ecNumber evidence="13">1.1.1.34</ecNumber>
    </recommendedName>
</protein>
<comment type="similarity">
    <text evidence="3 13">Belongs to the HMG-CoA reductase family.</text>
</comment>
<dbReference type="InterPro" id="IPR053958">
    <property type="entry name" value="HMGCR/SNAP/NPC1-like_SSD"/>
</dbReference>
<dbReference type="PROSITE" id="PS01192">
    <property type="entry name" value="HMG_COA_REDUCTASE_3"/>
    <property type="match status" value="1"/>
</dbReference>
<dbReference type="Pfam" id="PF12349">
    <property type="entry name" value="Sterol-sensing"/>
    <property type="match status" value="1"/>
</dbReference>
<dbReference type="EMBL" id="ABJB010840657">
    <property type="status" value="NOT_ANNOTATED_CDS"/>
    <property type="molecule type" value="Genomic_DNA"/>
</dbReference>
<feature type="region of interest" description="Disordered" evidence="14">
    <location>
        <begin position="460"/>
        <end position="490"/>
    </location>
</feature>
<dbReference type="EC" id="1.1.1.34" evidence="13"/>
<feature type="transmembrane region" description="Helical" evidence="13">
    <location>
        <begin position="212"/>
        <end position="236"/>
    </location>
</feature>
<dbReference type="UniPathway" id="UPA00058">
    <property type="reaction ID" value="UER00103"/>
</dbReference>
<dbReference type="InterPro" id="IPR023074">
    <property type="entry name" value="HMG_CoA_Rdtase_cat_sf"/>
</dbReference>
<evidence type="ECO:0000256" key="5">
    <source>
        <dbReference type="ARBA" id="ARBA00022824"/>
    </source>
</evidence>
<dbReference type="InterPro" id="IPR009023">
    <property type="entry name" value="HMG_CoA_Rdtase_NAD(P)-bd_sf"/>
</dbReference>
<feature type="region of interest" description="Disordered" evidence="14">
    <location>
        <begin position="330"/>
        <end position="352"/>
    </location>
</feature>
<organism>
    <name type="scientific">Ixodes scapularis</name>
    <name type="common">Black-legged tick</name>
    <name type="synonym">Deer tick</name>
    <dbReference type="NCBI Taxonomy" id="6945"/>
    <lineage>
        <taxon>Eukaryota</taxon>
        <taxon>Metazoa</taxon>
        <taxon>Ecdysozoa</taxon>
        <taxon>Arthropoda</taxon>
        <taxon>Chelicerata</taxon>
        <taxon>Arachnida</taxon>
        <taxon>Acari</taxon>
        <taxon>Parasitiformes</taxon>
        <taxon>Ixodida</taxon>
        <taxon>Ixodoidea</taxon>
        <taxon>Ixodidae</taxon>
        <taxon>Ixodinae</taxon>
        <taxon>Ixodes</taxon>
    </lineage>
</organism>
<feature type="compositionally biased region" description="Polar residues" evidence="14">
    <location>
        <begin position="466"/>
        <end position="482"/>
    </location>
</feature>
<dbReference type="CDD" id="cd00643">
    <property type="entry name" value="HMG-CoA_reductase_classI"/>
    <property type="match status" value="1"/>
</dbReference>
<evidence type="ECO:0000313" key="18">
    <source>
        <dbReference type="Proteomes" id="UP000001555"/>
    </source>
</evidence>
<dbReference type="PANTHER" id="PTHR10572">
    <property type="entry name" value="3-HYDROXY-3-METHYLGLUTARYL-COENZYME A REDUCTASE"/>
    <property type="match status" value="1"/>
</dbReference>
<dbReference type="EMBL" id="ABJB010312028">
    <property type="status" value="NOT_ANNOTATED_CDS"/>
    <property type="molecule type" value="Genomic_DNA"/>
</dbReference>
<dbReference type="EMBL" id="ABJB010660955">
    <property type="status" value="NOT_ANNOTATED_CDS"/>
    <property type="molecule type" value="Genomic_DNA"/>
</dbReference>
<evidence type="ECO:0000256" key="9">
    <source>
        <dbReference type="ARBA" id="ARBA00023136"/>
    </source>
</evidence>
<dbReference type="GO" id="GO:0008299">
    <property type="term" value="P:isoprenoid biosynthetic process"/>
    <property type="evidence" value="ECO:0000318"/>
    <property type="project" value="GO_Central"/>
</dbReference>
<dbReference type="InterPro" id="IPR004554">
    <property type="entry name" value="HMG_CoA_Rdtase_eu_arc"/>
</dbReference>
<dbReference type="EMBL" id="ABJB010963398">
    <property type="status" value="NOT_ANNOTATED_CDS"/>
    <property type="molecule type" value="Genomic_DNA"/>
</dbReference>
<dbReference type="NCBIfam" id="TIGR00533">
    <property type="entry name" value="HMG_CoA_R_NADP"/>
    <property type="match status" value="1"/>
</dbReference>
<dbReference type="GO" id="GO:0016126">
    <property type="term" value="P:sterol biosynthetic process"/>
    <property type="evidence" value="ECO:0000318"/>
    <property type="project" value="GO_Central"/>
</dbReference>
<evidence type="ECO:0000256" key="13">
    <source>
        <dbReference type="RuleBase" id="RU361219"/>
    </source>
</evidence>
<evidence type="ECO:0000256" key="2">
    <source>
        <dbReference type="ARBA" id="ARBA00005084"/>
    </source>
</evidence>